<evidence type="ECO:0000256" key="7">
    <source>
        <dbReference type="SAM" id="Phobius"/>
    </source>
</evidence>
<keyword evidence="4 7" id="KW-0812">Transmembrane</keyword>
<evidence type="ECO:0000256" key="2">
    <source>
        <dbReference type="ARBA" id="ARBA00005745"/>
    </source>
</evidence>
<sequence>MFFQRSWTKKDQAQLLIDIGRCLSDGYPLITALSLPENRKRPKVQEDMERMRQSMIAGSPLHEVLHALHFPGEIASSIYFAETGGNLSAALIESGTMILRREQYKETMRRFMRYPLFLIWVLCTIMFVIGRFLLPSFIQLYRSLSLELPLITKALLYLSEHVAEAAVIAVVIGFALALCVIYYRKLPLLPRLRFTSRLPIIGRYIRLYHTHLFAFHLGSLLSSGLNIKQSIHILTEKGTSPFLKSEAERMEQNLLNGLPLDSFVLGPVYYLPELAEAIHQGQRHSLLGKVLCQFSMQLMKRMEQQSKWLISMCQPLMLILVGGFVLMLFLSILLPIFHMINAL</sequence>
<evidence type="ECO:0000256" key="3">
    <source>
        <dbReference type="ARBA" id="ARBA00022475"/>
    </source>
</evidence>
<dbReference type="STRING" id="1395513.P343_13895"/>
<feature type="transmembrane region" description="Helical" evidence="7">
    <location>
        <begin position="117"/>
        <end position="141"/>
    </location>
</feature>
<evidence type="ECO:0000313" key="10">
    <source>
        <dbReference type="Proteomes" id="UP000018296"/>
    </source>
</evidence>
<evidence type="ECO:0000256" key="1">
    <source>
        <dbReference type="ARBA" id="ARBA00004651"/>
    </source>
</evidence>
<dbReference type="Proteomes" id="UP000018296">
    <property type="component" value="Unassembled WGS sequence"/>
</dbReference>
<keyword evidence="6 7" id="KW-0472">Membrane</keyword>
<dbReference type="InterPro" id="IPR018076">
    <property type="entry name" value="T2SS_GspF_dom"/>
</dbReference>
<comment type="caution">
    <text evidence="9">The sequence shown here is derived from an EMBL/GenBank/DDBJ whole genome shotgun (WGS) entry which is preliminary data.</text>
</comment>
<dbReference type="InterPro" id="IPR047692">
    <property type="entry name" value="T4P_ComGB"/>
</dbReference>
<dbReference type="eggNOG" id="COG1459">
    <property type="taxonomic scope" value="Bacteria"/>
</dbReference>
<gene>
    <name evidence="9" type="ORF">P343_13895</name>
</gene>
<dbReference type="PANTHER" id="PTHR30012">
    <property type="entry name" value="GENERAL SECRETION PATHWAY PROTEIN"/>
    <property type="match status" value="1"/>
</dbReference>
<accession>V6IVB7</accession>
<feature type="domain" description="Type II secretion system protein GspF" evidence="8">
    <location>
        <begin position="19"/>
        <end position="135"/>
    </location>
</feature>
<keyword evidence="10" id="KW-1185">Reference proteome</keyword>
<proteinExistence type="inferred from homology"/>
<evidence type="ECO:0000256" key="6">
    <source>
        <dbReference type="ARBA" id="ARBA00023136"/>
    </source>
</evidence>
<dbReference type="RefSeq" id="WP_023511010.1">
    <property type="nucleotide sequence ID" value="NZ_AWTC01000014.1"/>
</dbReference>
<feature type="transmembrane region" description="Helical" evidence="7">
    <location>
        <begin position="308"/>
        <end position="337"/>
    </location>
</feature>
<dbReference type="NCBIfam" id="NF041012">
    <property type="entry name" value="T4P_ComGB"/>
    <property type="match status" value="1"/>
</dbReference>
<dbReference type="PATRIC" id="fig|1395513.3.peg.2818"/>
<dbReference type="Gene3D" id="1.20.81.30">
    <property type="entry name" value="Type II secretion system (T2SS), domain F"/>
    <property type="match status" value="2"/>
</dbReference>
<keyword evidence="3" id="KW-1003">Cell membrane</keyword>
<dbReference type="EMBL" id="AWTC01000014">
    <property type="protein sequence ID" value="EST11087.1"/>
    <property type="molecule type" value="Genomic_DNA"/>
</dbReference>
<reference evidence="9 10" key="1">
    <citation type="journal article" date="2013" name="Genome Announc.">
        <title>Genome Sequence of Sporolactobacillus laevolacticus DSM442, an Efficient Polymer-Grade D-Lactate Producer from Agricultural Waste Cottonseed as a Nitrogen Source.</title>
        <authorList>
            <person name="Wang H."/>
            <person name="Wang L."/>
            <person name="Ju J."/>
            <person name="Yu B."/>
            <person name="Ma Y."/>
        </authorList>
    </citation>
    <scope>NUCLEOTIDE SEQUENCE [LARGE SCALE GENOMIC DNA]</scope>
    <source>
        <strain evidence="9 10">DSM 442</strain>
    </source>
</reference>
<name>V6IVB7_9BACL</name>
<dbReference type="Pfam" id="PF00482">
    <property type="entry name" value="T2SSF"/>
    <property type="match status" value="2"/>
</dbReference>
<dbReference type="AlphaFoldDB" id="V6IVB7"/>
<dbReference type="PRINTS" id="PR00812">
    <property type="entry name" value="BCTERIALGSPF"/>
</dbReference>
<evidence type="ECO:0000256" key="4">
    <source>
        <dbReference type="ARBA" id="ARBA00022692"/>
    </source>
</evidence>
<evidence type="ECO:0000256" key="5">
    <source>
        <dbReference type="ARBA" id="ARBA00022989"/>
    </source>
</evidence>
<feature type="domain" description="Type II secretion system protein GspF" evidence="8">
    <location>
        <begin position="213"/>
        <end position="335"/>
    </location>
</feature>
<feature type="transmembrane region" description="Helical" evidence="7">
    <location>
        <begin position="161"/>
        <end position="183"/>
    </location>
</feature>
<dbReference type="OrthoDB" id="1638902at2"/>
<dbReference type="GO" id="GO:0005886">
    <property type="term" value="C:plasma membrane"/>
    <property type="evidence" value="ECO:0007669"/>
    <property type="project" value="UniProtKB-SubCell"/>
</dbReference>
<dbReference type="InterPro" id="IPR003004">
    <property type="entry name" value="GspF/PilC"/>
</dbReference>
<organism evidence="9 10">
    <name type="scientific">Sporolactobacillus laevolacticus DSM 442</name>
    <dbReference type="NCBI Taxonomy" id="1395513"/>
    <lineage>
        <taxon>Bacteria</taxon>
        <taxon>Bacillati</taxon>
        <taxon>Bacillota</taxon>
        <taxon>Bacilli</taxon>
        <taxon>Bacillales</taxon>
        <taxon>Sporolactobacillaceae</taxon>
        <taxon>Sporolactobacillus</taxon>
    </lineage>
</organism>
<comment type="similarity">
    <text evidence="2">Belongs to the GSP F family.</text>
</comment>
<evidence type="ECO:0000259" key="8">
    <source>
        <dbReference type="Pfam" id="PF00482"/>
    </source>
</evidence>
<keyword evidence="5 7" id="KW-1133">Transmembrane helix</keyword>
<protein>
    <recommendedName>
        <fullName evidence="8">Type II secretion system protein GspF domain-containing protein</fullName>
    </recommendedName>
</protein>
<comment type="subcellular location">
    <subcellularLocation>
        <location evidence="1">Cell membrane</location>
        <topology evidence="1">Multi-pass membrane protein</topology>
    </subcellularLocation>
</comment>
<dbReference type="InterPro" id="IPR042094">
    <property type="entry name" value="T2SS_GspF_sf"/>
</dbReference>
<dbReference type="PANTHER" id="PTHR30012:SF0">
    <property type="entry name" value="TYPE II SECRETION SYSTEM PROTEIN F-RELATED"/>
    <property type="match status" value="1"/>
</dbReference>
<evidence type="ECO:0000313" key="9">
    <source>
        <dbReference type="EMBL" id="EST11087.1"/>
    </source>
</evidence>